<dbReference type="EMBL" id="JAAGOX010000022">
    <property type="protein sequence ID" value="NDW45909.1"/>
    <property type="molecule type" value="Genomic_DNA"/>
</dbReference>
<evidence type="ECO:0000259" key="1">
    <source>
        <dbReference type="Pfam" id="PF05050"/>
    </source>
</evidence>
<evidence type="ECO:0000313" key="2">
    <source>
        <dbReference type="EMBL" id="NDW45909.1"/>
    </source>
</evidence>
<dbReference type="Pfam" id="PF05050">
    <property type="entry name" value="Methyltransf_21"/>
    <property type="match status" value="1"/>
</dbReference>
<name>A0A6B2NTV3_9RHOB</name>
<feature type="domain" description="Methyltransferase FkbM" evidence="1">
    <location>
        <begin position="58"/>
        <end position="180"/>
    </location>
</feature>
<organism evidence="2">
    <name type="scientific">Ruegeria sp. PrR005</name>
    <dbReference type="NCBI Taxonomy" id="2706882"/>
    <lineage>
        <taxon>Bacteria</taxon>
        <taxon>Pseudomonadati</taxon>
        <taxon>Pseudomonadota</taxon>
        <taxon>Alphaproteobacteria</taxon>
        <taxon>Rhodobacterales</taxon>
        <taxon>Roseobacteraceae</taxon>
        <taxon>Ruegeria</taxon>
    </lineage>
</organism>
<reference evidence="2" key="1">
    <citation type="submission" date="2020-02" db="EMBL/GenBank/DDBJ databases">
        <title>Delineation of the pyrene-degrading pathway in Roseobacter clade bacteria by genomic analysis.</title>
        <authorList>
            <person name="Zhou H."/>
            <person name="Wang H."/>
        </authorList>
    </citation>
    <scope>NUCLEOTIDE SEQUENCE</scope>
    <source>
        <strain evidence="2">PrR005</strain>
    </source>
</reference>
<dbReference type="GO" id="GO:0032259">
    <property type="term" value="P:methylation"/>
    <property type="evidence" value="ECO:0007669"/>
    <property type="project" value="UniProtKB-KW"/>
</dbReference>
<comment type="caution">
    <text evidence="2">The sequence shown here is derived from an EMBL/GenBank/DDBJ whole genome shotgun (WGS) entry which is preliminary data.</text>
</comment>
<dbReference type="InterPro" id="IPR029063">
    <property type="entry name" value="SAM-dependent_MTases_sf"/>
</dbReference>
<dbReference type="InterPro" id="IPR006342">
    <property type="entry name" value="FkbM_mtfrase"/>
</dbReference>
<dbReference type="AlphaFoldDB" id="A0A6B2NTV3"/>
<keyword evidence="2" id="KW-0489">Methyltransferase</keyword>
<dbReference type="RefSeq" id="WP_164130511.1">
    <property type="nucleotide sequence ID" value="NZ_JAAGOX010000022.1"/>
</dbReference>
<accession>A0A6B2NTV3</accession>
<dbReference type="GO" id="GO:0008171">
    <property type="term" value="F:O-methyltransferase activity"/>
    <property type="evidence" value="ECO:0007669"/>
    <property type="project" value="TreeGrafter"/>
</dbReference>
<dbReference type="SUPFAM" id="SSF53335">
    <property type="entry name" value="S-adenosyl-L-methionine-dependent methyltransferases"/>
    <property type="match status" value="1"/>
</dbReference>
<dbReference type="PANTHER" id="PTHR36973:SF4">
    <property type="entry name" value="NODULATION PROTEIN"/>
    <property type="match status" value="1"/>
</dbReference>
<protein>
    <submittedName>
        <fullName evidence="2">FkbM family methyltransferase</fullName>
    </submittedName>
</protein>
<gene>
    <name evidence="2" type="ORF">G0P99_13155</name>
</gene>
<proteinExistence type="predicted"/>
<dbReference type="Gene3D" id="3.40.50.150">
    <property type="entry name" value="Vaccinia Virus protein VP39"/>
    <property type="match status" value="1"/>
</dbReference>
<dbReference type="PANTHER" id="PTHR36973">
    <property type="entry name" value="SLL1456 PROTEIN-RELATED"/>
    <property type="match status" value="1"/>
</dbReference>
<keyword evidence="2" id="KW-0808">Transferase</keyword>
<sequence length="218" mass="24324">MASLKRWLDLRRNPWKAEHYAGLKAWRAENALQTRFYTYDDLPPDAVVLDVGGFEGGWADRVISVQPKAQVHVFEPHPRFASALRTKFADRPNVMVHDFAMGGAEGTLTLSDDGDASSAFGGQDGAVSAPVRPVGAVFAEQGLDRVDLMKVNIEGGEYDLLPALLDSGLMPRIARLQVQFHLFEPALIETRAAICARLGETHNCAWCYPFIWEEWRLR</sequence>
<dbReference type="NCBIfam" id="TIGR01444">
    <property type="entry name" value="fkbM_fam"/>
    <property type="match status" value="1"/>
</dbReference>
<dbReference type="InterPro" id="IPR053188">
    <property type="entry name" value="FkbM_Methyltransferase"/>
</dbReference>